<dbReference type="EMBL" id="JBHRXV010000018">
    <property type="protein sequence ID" value="MFC3714531.1"/>
    <property type="molecule type" value="Genomic_DNA"/>
</dbReference>
<comment type="caution">
    <text evidence="1">The sequence shown here is derived from an EMBL/GenBank/DDBJ whole genome shotgun (WGS) entry which is preliminary data.</text>
</comment>
<name>A0ABV7XF33_9SPHN</name>
<protein>
    <submittedName>
        <fullName evidence="1">Uncharacterized protein</fullName>
    </submittedName>
</protein>
<evidence type="ECO:0000313" key="1">
    <source>
        <dbReference type="EMBL" id="MFC3714531.1"/>
    </source>
</evidence>
<dbReference type="Proteomes" id="UP001595615">
    <property type="component" value="Unassembled WGS sequence"/>
</dbReference>
<proteinExistence type="predicted"/>
<organism evidence="1 2">
    <name type="scientific">Sphingoaurantiacus capsulatus</name>
    <dbReference type="NCBI Taxonomy" id="1771310"/>
    <lineage>
        <taxon>Bacteria</taxon>
        <taxon>Pseudomonadati</taxon>
        <taxon>Pseudomonadota</taxon>
        <taxon>Alphaproteobacteria</taxon>
        <taxon>Sphingomonadales</taxon>
        <taxon>Sphingosinicellaceae</taxon>
        <taxon>Sphingoaurantiacus</taxon>
    </lineage>
</organism>
<sequence length="70" mass="7876">MNRRYFLHDREISRRVALAEWLRLAASEGSLRARKLFELAEQGGARPGEVAQARGELRDRGIVITGVEGL</sequence>
<evidence type="ECO:0000313" key="2">
    <source>
        <dbReference type="Proteomes" id="UP001595615"/>
    </source>
</evidence>
<dbReference type="RefSeq" id="WP_380864263.1">
    <property type="nucleotide sequence ID" value="NZ_JBHRXV010000018.1"/>
</dbReference>
<gene>
    <name evidence="1" type="ORF">ACFOMD_18340</name>
</gene>
<keyword evidence="2" id="KW-1185">Reference proteome</keyword>
<reference evidence="2" key="1">
    <citation type="journal article" date="2019" name="Int. J. Syst. Evol. Microbiol.">
        <title>The Global Catalogue of Microorganisms (GCM) 10K type strain sequencing project: providing services to taxonomists for standard genome sequencing and annotation.</title>
        <authorList>
            <consortium name="The Broad Institute Genomics Platform"/>
            <consortium name="The Broad Institute Genome Sequencing Center for Infectious Disease"/>
            <person name="Wu L."/>
            <person name="Ma J."/>
        </authorList>
    </citation>
    <scope>NUCLEOTIDE SEQUENCE [LARGE SCALE GENOMIC DNA]</scope>
    <source>
        <strain evidence="2">KCTC 42644</strain>
    </source>
</reference>
<accession>A0ABV7XF33</accession>